<dbReference type="EMBL" id="QKXQ01000524">
    <property type="protein sequence ID" value="REH91675.1"/>
    <property type="molecule type" value="Genomic_DNA"/>
</dbReference>
<accession>A0A3E0IM66</accession>
<organism evidence="1 2">
    <name type="scientific">Staphylococcus felis</name>
    <dbReference type="NCBI Taxonomy" id="46127"/>
    <lineage>
        <taxon>Bacteria</taxon>
        <taxon>Bacillati</taxon>
        <taxon>Bacillota</taxon>
        <taxon>Bacilli</taxon>
        <taxon>Bacillales</taxon>
        <taxon>Staphylococcaceae</taxon>
        <taxon>Staphylococcus</taxon>
    </lineage>
</organism>
<sequence length="28" mass="3348">MKTKKTNAMRQLDKAKIKYDMRTFDVDA</sequence>
<dbReference type="Proteomes" id="UP000256562">
    <property type="component" value="Unassembled WGS sequence"/>
</dbReference>
<evidence type="ECO:0000313" key="1">
    <source>
        <dbReference type="EMBL" id="REH91675.1"/>
    </source>
</evidence>
<feature type="non-terminal residue" evidence="1">
    <location>
        <position position="28"/>
    </location>
</feature>
<proteinExistence type="predicted"/>
<name>A0A3E0IM66_9STAP</name>
<reference evidence="1 2" key="1">
    <citation type="journal article" date="2018" name="Vet. Microbiol.">
        <title>Characterisation of Staphylococcus felis isolated from cats using whole genome sequencing.</title>
        <authorList>
            <person name="Worthing K."/>
            <person name="Pang S."/>
            <person name="Trott D.J."/>
            <person name="Abraham S."/>
            <person name="Coombs G.W."/>
            <person name="Jordan D."/>
            <person name="McIntyre L."/>
            <person name="Davies M.R."/>
            <person name="Norris J."/>
        </authorList>
    </citation>
    <scope>NUCLEOTIDE SEQUENCE [LARGE SCALE GENOMIC DNA]</scope>
    <source>
        <strain evidence="1 2">F9</strain>
    </source>
</reference>
<dbReference type="AlphaFoldDB" id="A0A3E0IM66"/>
<comment type="caution">
    <text evidence="1">The sequence shown here is derived from an EMBL/GenBank/DDBJ whole genome shotgun (WGS) entry which is preliminary data.</text>
</comment>
<gene>
    <name evidence="1" type="ORF">DOS83_11100</name>
</gene>
<protein>
    <submittedName>
        <fullName evidence="1">Cys-tRNA(Pro) deacylase</fullName>
    </submittedName>
</protein>
<evidence type="ECO:0000313" key="2">
    <source>
        <dbReference type="Proteomes" id="UP000256562"/>
    </source>
</evidence>